<comment type="caution">
    <text evidence="10">The sequence shown here is derived from an EMBL/GenBank/DDBJ whole genome shotgun (WGS) entry which is preliminary data.</text>
</comment>
<dbReference type="AlphaFoldDB" id="L0WDJ9"/>
<dbReference type="PATRIC" id="fig|1177179.3.peg.1078"/>
<dbReference type="SUPFAM" id="SSF111369">
    <property type="entry name" value="HlyD-like secretion proteins"/>
    <property type="match status" value="1"/>
</dbReference>
<comment type="similarity">
    <text evidence="2">Belongs to the membrane fusion protein (MFP) (TC 8.A.1) family.</text>
</comment>
<dbReference type="PANTHER" id="PTHR30367:SF12">
    <property type="entry name" value="P-HYDROXYBENZOIC ACID EFFLUX PUMP SUBUNIT AAEA"/>
    <property type="match status" value="1"/>
</dbReference>
<dbReference type="GO" id="GO:0022857">
    <property type="term" value="F:transmembrane transporter activity"/>
    <property type="evidence" value="ECO:0007669"/>
    <property type="project" value="InterPro"/>
</dbReference>
<keyword evidence="3 6" id="KW-0812">Transmembrane</keyword>
<dbReference type="InterPro" id="IPR058625">
    <property type="entry name" value="MdtA-like_BSH"/>
</dbReference>
<dbReference type="InterPro" id="IPR058624">
    <property type="entry name" value="MdtA-like_HH"/>
</dbReference>
<evidence type="ECO:0000256" key="6">
    <source>
        <dbReference type="SAM" id="Phobius"/>
    </source>
</evidence>
<evidence type="ECO:0000256" key="1">
    <source>
        <dbReference type="ARBA" id="ARBA00004167"/>
    </source>
</evidence>
<dbReference type="PANTHER" id="PTHR30367">
    <property type="entry name" value="P-HYDROXYBENZOIC ACID EFFLUX PUMP SUBUNIT AAEA-RELATED"/>
    <property type="match status" value="1"/>
</dbReference>
<protein>
    <submittedName>
        <fullName evidence="10">Efflux transporter, membrane fusion protein</fullName>
    </submittedName>
</protein>
<dbReference type="Gene3D" id="2.40.30.170">
    <property type="match status" value="1"/>
</dbReference>
<dbReference type="STRING" id="1177179.A11A3_05369"/>
<dbReference type="InterPro" id="IPR006143">
    <property type="entry name" value="RND_pump_MFP"/>
</dbReference>
<keyword evidence="11" id="KW-1185">Reference proteome</keyword>
<feature type="domain" description="Multidrug resistance protein MdtA-like alpha-helical hairpin" evidence="7">
    <location>
        <begin position="84"/>
        <end position="151"/>
    </location>
</feature>
<dbReference type="InterPro" id="IPR050393">
    <property type="entry name" value="MFP_Efflux_Pump"/>
</dbReference>
<dbReference type="Pfam" id="PF25917">
    <property type="entry name" value="BSH_RND"/>
    <property type="match status" value="1"/>
</dbReference>
<evidence type="ECO:0000313" key="11">
    <source>
        <dbReference type="Proteomes" id="UP000010164"/>
    </source>
</evidence>
<dbReference type="eggNOG" id="COG1566">
    <property type="taxonomic scope" value="Bacteria"/>
</dbReference>
<evidence type="ECO:0000256" key="4">
    <source>
        <dbReference type="ARBA" id="ARBA00022989"/>
    </source>
</evidence>
<dbReference type="InterPro" id="IPR058634">
    <property type="entry name" value="AaeA-lik-b-barrel"/>
</dbReference>
<keyword evidence="5 6" id="KW-0472">Membrane</keyword>
<gene>
    <name evidence="10" type="ORF">A11A3_05369</name>
</gene>
<dbReference type="Gene3D" id="1.10.287.470">
    <property type="entry name" value="Helix hairpin bin"/>
    <property type="match status" value="1"/>
</dbReference>
<feature type="domain" description="Multidrug resistance protein MdtA-like barrel-sandwich hybrid" evidence="8">
    <location>
        <begin position="43"/>
        <end position="181"/>
    </location>
</feature>
<evidence type="ECO:0000259" key="7">
    <source>
        <dbReference type="Pfam" id="PF25876"/>
    </source>
</evidence>
<name>L0WDJ9_9GAMM</name>
<dbReference type="Pfam" id="PF25876">
    <property type="entry name" value="HH_MFP_RND"/>
    <property type="match status" value="1"/>
</dbReference>
<comment type="subcellular location">
    <subcellularLocation>
        <location evidence="1">Membrane</location>
        <topology evidence="1">Single-pass membrane protein</topology>
    </subcellularLocation>
</comment>
<accession>L0WDJ9</accession>
<evidence type="ECO:0000256" key="3">
    <source>
        <dbReference type="ARBA" id="ARBA00022692"/>
    </source>
</evidence>
<dbReference type="NCBIfam" id="TIGR01730">
    <property type="entry name" value="RND_mfp"/>
    <property type="match status" value="1"/>
</dbReference>
<feature type="domain" description="p-hydroxybenzoic acid efflux pump subunit AaeA-like beta-barrel" evidence="9">
    <location>
        <begin position="187"/>
        <end position="282"/>
    </location>
</feature>
<keyword evidence="4 6" id="KW-1133">Transmembrane helix</keyword>
<evidence type="ECO:0000259" key="9">
    <source>
        <dbReference type="Pfam" id="PF25963"/>
    </source>
</evidence>
<dbReference type="EMBL" id="AMRJ01000005">
    <property type="protein sequence ID" value="EKF75096.1"/>
    <property type="molecule type" value="Genomic_DNA"/>
</dbReference>
<sequence length="293" mass="32568">MRLSLRILLTVVIVIVAILAGTWVWHYYLYAPWTRDGRIRAEVITLSPDVSGWVRQLDVSDHQRVEKGQLLLTIDDSHYRAQVTKSRAELQHQQVASRLSQHQYQRRKQLRANHAISQEDLDTAQIQAQLAEANVAIASAQLDSDELNLARTQIHAPAAGSIVNLNLRAGNYVTRGTPVMSLVRENSYYATGYFEETKLDGIHIGQKARVILMNGGHELSGHVSSIGTAIANANTRTDNQLLPQVQPSFNWVRLAQRIPVDITLDTLPDHVILAAGMTATIRLETAPHDDDGA</sequence>
<evidence type="ECO:0000256" key="5">
    <source>
        <dbReference type="ARBA" id="ARBA00023136"/>
    </source>
</evidence>
<organism evidence="10 11">
    <name type="scientific">Alcanivorax hongdengensis A-11-3</name>
    <dbReference type="NCBI Taxonomy" id="1177179"/>
    <lineage>
        <taxon>Bacteria</taxon>
        <taxon>Pseudomonadati</taxon>
        <taxon>Pseudomonadota</taxon>
        <taxon>Gammaproteobacteria</taxon>
        <taxon>Oceanospirillales</taxon>
        <taxon>Alcanivoracaceae</taxon>
        <taxon>Alcanivorax</taxon>
    </lineage>
</organism>
<evidence type="ECO:0000256" key="2">
    <source>
        <dbReference type="ARBA" id="ARBA00009477"/>
    </source>
</evidence>
<proteinExistence type="inferred from homology"/>
<reference evidence="10 11" key="1">
    <citation type="journal article" date="2012" name="J. Bacteriol.">
        <title>Genome Sequence of the Alkane-Degrading Bacterium Alcanivorax hongdengensis Type Strain A-11-3.</title>
        <authorList>
            <person name="Lai Q."/>
            <person name="Shao Z."/>
        </authorList>
    </citation>
    <scope>NUCLEOTIDE SEQUENCE [LARGE SCALE GENOMIC DNA]</scope>
    <source>
        <strain evidence="10 11">A-11-3</strain>
    </source>
</reference>
<evidence type="ECO:0000259" key="8">
    <source>
        <dbReference type="Pfam" id="PF25917"/>
    </source>
</evidence>
<evidence type="ECO:0000313" key="10">
    <source>
        <dbReference type="EMBL" id="EKF75096.1"/>
    </source>
</evidence>
<dbReference type="Proteomes" id="UP000010164">
    <property type="component" value="Unassembled WGS sequence"/>
</dbReference>
<dbReference type="Pfam" id="PF25963">
    <property type="entry name" value="Beta-barrel_AAEA"/>
    <property type="match status" value="1"/>
</dbReference>
<feature type="transmembrane region" description="Helical" evidence="6">
    <location>
        <begin position="7"/>
        <end position="28"/>
    </location>
</feature>
<dbReference type="GO" id="GO:0016020">
    <property type="term" value="C:membrane"/>
    <property type="evidence" value="ECO:0007669"/>
    <property type="project" value="InterPro"/>
</dbReference>
<dbReference type="RefSeq" id="WP_008928258.1">
    <property type="nucleotide sequence ID" value="NZ_AMRJ01000005.1"/>
</dbReference>